<feature type="domain" description="TMEM205-like" evidence="6">
    <location>
        <begin position="16"/>
        <end position="103"/>
    </location>
</feature>
<comment type="caution">
    <text evidence="7">The sequence shown here is derived from an EMBL/GenBank/DDBJ whole genome shotgun (WGS) entry which is preliminary data.</text>
</comment>
<keyword evidence="3 5" id="KW-1133">Transmembrane helix</keyword>
<accession>A0ABS3Q344</accession>
<evidence type="ECO:0000313" key="8">
    <source>
        <dbReference type="Proteomes" id="UP000664835"/>
    </source>
</evidence>
<evidence type="ECO:0000256" key="2">
    <source>
        <dbReference type="ARBA" id="ARBA00022692"/>
    </source>
</evidence>
<proteinExistence type="predicted"/>
<evidence type="ECO:0000256" key="3">
    <source>
        <dbReference type="ARBA" id="ARBA00022989"/>
    </source>
</evidence>
<feature type="transmembrane region" description="Helical" evidence="5">
    <location>
        <begin position="77"/>
        <end position="97"/>
    </location>
</feature>
<dbReference type="RefSeq" id="WP_208148205.1">
    <property type="nucleotide sequence ID" value="NZ_JAGETV010000005.1"/>
</dbReference>
<organism evidence="7 8">
    <name type="scientific">Thiomicrorhabdus marina</name>
    <dbReference type="NCBI Taxonomy" id="2818442"/>
    <lineage>
        <taxon>Bacteria</taxon>
        <taxon>Pseudomonadati</taxon>
        <taxon>Pseudomonadota</taxon>
        <taxon>Gammaproteobacteria</taxon>
        <taxon>Thiotrichales</taxon>
        <taxon>Piscirickettsiaceae</taxon>
        <taxon>Thiomicrorhabdus</taxon>
    </lineage>
</organism>
<keyword evidence="2 5" id="KW-0812">Transmembrane</keyword>
<gene>
    <name evidence="7" type="ORF">J3998_04140</name>
</gene>
<evidence type="ECO:0000313" key="7">
    <source>
        <dbReference type="EMBL" id="MBO1926756.1"/>
    </source>
</evidence>
<reference evidence="7 8" key="1">
    <citation type="submission" date="2021-03" db="EMBL/GenBank/DDBJ databases">
        <title>Thiomicrorhabdus sp.nov.,novel sulfur-oxidizing bacteria isolated from coastal sediment.</title>
        <authorList>
            <person name="Liu X."/>
        </authorList>
    </citation>
    <scope>NUCLEOTIDE SEQUENCE [LARGE SCALE GENOMIC DNA]</scope>
    <source>
        <strain evidence="7 8">6S2-11</strain>
    </source>
</reference>
<sequence>MTKWRLFLFSLTLLALSLQITMGYVVTPILFTQIDSKSAGDIAGVLFAIFSYFGMAAAVLSLLLIKFIDNLAKLPKWPIMVTLLLTASSHFGLGGWMTQIKARYPQGLDSHSADWALFMQVHGVYQLLYVVVLFVLLGWLWRLLKLDK</sequence>
<dbReference type="Pfam" id="PF13664">
    <property type="entry name" value="DUF4149"/>
    <property type="match status" value="1"/>
</dbReference>
<dbReference type="InterPro" id="IPR025423">
    <property type="entry name" value="TMEM205-like"/>
</dbReference>
<keyword evidence="8" id="KW-1185">Reference proteome</keyword>
<dbReference type="EMBL" id="JAGETV010000005">
    <property type="protein sequence ID" value="MBO1926756.1"/>
    <property type="molecule type" value="Genomic_DNA"/>
</dbReference>
<dbReference type="Proteomes" id="UP000664835">
    <property type="component" value="Unassembled WGS sequence"/>
</dbReference>
<evidence type="ECO:0000256" key="5">
    <source>
        <dbReference type="SAM" id="Phobius"/>
    </source>
</evidence>
<protein>
    <submittedName>
        <fullName evidence="7">DUF4149 domain-containing protein</fullName>
    </submittedName>
</protein>
<evidence type="ECO:0000256" key="1">
    <source>
        <dbReference type="ARBA" id="ARBA00004370"/>
    </source>
</evidence>
<feature type="transmembrane region" description="Helical" evidence="5">
    <location>
        <begin position="117"/>
        <end position="141"/>
    </location>
</feature>
<evidence type="ECO:0000256" key="4">
    <source>
        <dbReference type="ARBA" id="ARBA00023136"/>
    </source>
</evidence>
<comment type="subcellular location">
    <subcellularLocation>
        <location evidence="1">Membrane</location>
    </subcellularLocation>
</comment>
<name>A0ABS3Q344_9GAMM</name>
<keyword evidence="4 5" id="KW-0472">Membrane</keyword>
<evidence type="ECO:0000259" key="6">
    <source>
        <dbReference type="Pfam" id="PF13664"/>
    </source>
</evidence>
<feature type="transmembrane region" description="Helical" evidence="5">
    <location>
        <begin position="42"/>
        <end position="65"/>
    </location>
</feature>